<dbReference type="PANTHER" id="PTHR14097:SF9">
    <property type="entry name" value="EPIMERASE, PUTATIVE (AFU_ORTHOLOGUE AFUA_8G07320)-RELATED"/>
    <property type="match status" value="1"/>
</dbReference>
<accession>A0ABR4C722</accession>
<protein>
    <recommendedName>
        <fullName evidence="3">NAD(P)-binding domain-containing protein</fullName>
    </recommendedName>
</protein>
<evidence type="ECO:0000313" key="2">
    <source>
        <dbReference type="Proteomes" id="UP001595075"/>
    </source>
</evidence>
<evidence type="ECO:0008006" key="3">
    <source>
        <dbReference type="Google" id="ProtNLM"/>
    </source>
</evidence>
<dbReference type="Gene3D" id="3.40.50.720">
    <property type="entry name" value="NAD(P)-binding Rossmann-like Domain"/>
    <property type="match status" value="1"/>
</dbReference>
<sequence length="236" mass="25845">MKIILTGSTGMIGTEVLTQSINNSTLTEIIVLSRRPLPASHPTSPKIKTILIEDFLSYPSSVLDQLSGAEACIWALGGIPSRFPDLATARKVNIDFPLAAAKAFAEKLARQLSAKIFRFVYVSGHAVDRDLSKQHRFFNDAIHIKGDIENKLVALEAEHPQSLAVYLPRPGSVIPPNNRLVTVLVKLTTSFYPAMKCEEFAAAMIDVAIRGADEQVLSHDVMQERGRKKLDGKTPA</sequence>
<proteinExistence type="predicted"/>
<dbReference type="Proteomes" id="UP001595075">
    <property type="component" value="Unassembled WGS sequence"/>
</dbReference>
<organism evidence="1 2">
    <name type="scientific">Oculimacula yallundae</name>
    <dbReference type="NCBI Taxonomy" id="86028"/>
    <lineage>
        <taxon>Eukaryota</taxon>
        <taxon>Fungi</taxon>
        <taxon>Dikarya</taxon>
        <taxon>Ascomycota</taxon>
        <taxon>Pezizomycotina</taxon>
        <taxon>Leotiomycetes</taxon>
        <taxon>Helotiales</taxon>
        <taxon>Ploettnerulaceae</taxon>
        <taxon>Oculimacula</taxon>
    </lineage>
</organism>
<dbReference type="InterPro" id="IPR036291">
    <property type="entry name" value="NAD(P)-bd_dom_sf"/>
</dbReference>
<dbReference type="SUPFAM" id="SSF51735">
    <property type="entry name" value="NAD(P)-binding Rossmann-fold domains"/>
    <property type="match status" value="1"/>
</dbReference>
<keyword evidence="2" id="KW-1185">Reference proteome</keyword>
<evidence type="ECO:0000313" key="1">
    <source>
        <dbReference type="EMBL" id="KAL2065726.1"/>
    </source>
</evidence>
<name>A0ABR4C722_9HELO</name>
<reference evidence="1 2" key="1">
    <citation type="journal article" date="2024" name="Commun. Biol.">
        <title>Comparative genomic analysis of thermophilic fungi reveals convergent evolutionary adaptations and gene losses.</title>
        <authorList>
            <person name="Steindorff A.S."/>
            <person name="Aguilar-Pontes M.V."/>
            <person name="Robinson A.J."/>
            <person name="Andreopoulos B."/>
            <person name="LaButti K."/>
            <person name="Kuo A."/>
            <person name="Mondo S."/>
            <person name="Riley R."/>
            <person name="Otillar R."/>
            <person name="Haridas S."/>
            <person name="Lipzen A."/>
            <person name="Grimwood J."/>
            <person name="Schmutz J."/>
            <person name="Clum A."/>
            <person name="Reid I.D."/>
            <person name="Moisan M.C."/>
            <person name="Butler G."/>
            <person name="Nguyen T.T.M."/>
            <person name="Dewar K."/>
            <person name="Conant G."/>
            <person name="Drula E."/>
            <person name="Henrissat B."/>
            <person name="Hansel C."/>
            <person name="Singer S."/>
            <person name="Hutchinson M.I."/>
            <person name="de Vries R.P."/>
            <person name="Natvig D.O."/>
            <person name="Powell A.J."/>
            <person name="Tsang A."/>
            <person name="Grigoriev I.V."/>
        </authorList>
    </citation>
    <scope>NUCLEOTIDE SEQUENCE [LARGE SCALE GENOMIC DNA]</scope>
    <source>
        <strain evidence="1 2">CBS 494.80</strain>
    </source>
</reference>
<comment type="caution">
    <text evidence="1">The sequence shown here is derived from an EMBL/GenBank/DDBJ whole genome shotgun (WGS) entry which is preliminary data.</text>
</comment>
<dbReference type="EMBL" id="JAZHXI010000012">
    <property type="protein sequence ID" value="KAL2065726.1"/>
    <property type="molecule type" value="Genomic_DNA"/>
</dbReference>
<gene>
    <name evidence="1" type="ORF">VTL71DRAFT_3396</name>
</gene>
<dbReference type="PANTHER" id="PTHR14097">
    <property type="entry name" value="OXIDOREDUCTASE HTATIP2"/>
    <property type="match status" value="1"/>
</dbReference>